<gene>
    <name evidence="1" type="ORF">SAMN05444422_105288</name>
</gene>
<dbReference type="EMBL" id="FOKW01000005">
    <property type="protein sequence ID" value="SFC21074.1"/>
    <property type="molecule type" value="Genomic_DNA"/>
</dbReference>
<evidence type="ECO:0000313" key="2">
    <source>
        <dbReference type="Proteomes" id="UP000199161"/>
    </source>
</evidence>
<organism evidence="1 2">
    <name type="scientific">Natronobacterium haloterrestre</name>
    <name type="common">Halobiforma haloterrestris</name>
    <dbReference type="NCBI Taxonomy" id="148448"/>
    <lineage>
        <taxon>Archaea</taxon>
        <taxon>Methanobacteriati</taxon>
        <taxon>Methanobacteriota</taxon>
        <taxon>Stenosarchaea group</taxon>
        <taxon>Halobacteria</taxon>
        <taxon>Halobacteriales</taxon>
        <taxon>Natrialbaceae</taxon>
        <taxon>Natronobacterium</taxon>
    </lineage>
</organism>
<sequence length="68" mass="8063">MLMSEDEVRQQARKAGMTPREYCLREISEWKEMLHTVSDDYGGLDDDEFDELVEKEIDSFRAEQESED</sequence>
<reference evidence="2" key="1">
    <citation type="submission" date="2016-10" db="EMBL/GenBank/DDBJ databases">
        <authorList>
            <person name="Varghese N."/>
            <person name="Submissions S."/>
        </authorList>
    </citation>
    <scope>NUCLEOTIDE SEQUENCE [LARGE SCALE GENOMIC DNA]</scope>
    <source>
        <strain evidence="2">DSM 13078</strain>
    </source>
</reference>
<dbReference type="Proteomes" id="UP000199161">
    <property type="component" value="Unassembled WGS sequence"/>
</dbReference>
<dbReference type="AlphaFoldDB" id="A0A1I1HAU1"/>
<name>A0A1I1HAU1_NATHA</name>
<accession>A0A1I1HAU1</accession>
<evidence type="ECO:0000313" key="1">
    <source>
        <dbReference type="EMBL" id="SFC21074.1"/>
    </source>
</evidence>
<proteinExistence type="predicted"/>
<protein>
    <submittedName>
        <fullName evidence="1">Uncharacterized protein</fullName>
    </submittedName>
</protein>
<keyword evidence="2" id="KW-1185">Reference proteome</keyword>